<dbReference type="InterPro" id="IPR045139">
    <property type="entry name" value="Aladin"/>
</dbReference>
<dbReference type="PANTHER" id="PTHR14494:SF0">
    <property type="entry name" value="ALADIN"/>
    <property type="match status" value="1"/>
</dbReference>
<protein>
    <submittedName>
        <fullName evidence="2">Aladin</fullName>
    </submittedName>
</protein>
<accession>A0A9Q0YLG5</accession>
<dbReference type="GO" id="GO:0006913">
    <property type="term" value="P:nucleocytoplasmic transport"/>
    <property type="evidence" value="ECO:0007669"/>
    <property type="project" value="TreeGrafter"/>
</dbReference>
<dbReference type="InterPro" id="IPR015943">
    <property type="entry name" value="WD40/YVTN_repeat-like_dom_sf"/>
</dbReference>
<dbReference type="SMART" id="SM00320">
    <property type="entry name" value="WD40"/>
    <property type="match status" value="4"/>
</dbReference>
<keyword evidence="3" id="KW-1185">Reference proteome</keyword>
<sequence length="520" mass="57588">MCSLQESLSPPPFGMVTVKEHNGDLITKNEKEASIHETAGLQGVQLPKVVASTEILASLAIDESAQSAFLPNKGDIPFWKRAWYSCKEHGMSGMLEEMTDERHDVPWPVSSVAFSCLTAIRAVSSLQGSIYPHMTLTRDELLSEFSRVRDWEESEIRAFAWHPHTSKCAVAWENDSVKIYSAESDVVPSLKHRYQHGVTCLAWKPFSAAILAIGCQTCVLVWHLDPTSQSTRPSAGSAQVLRHVSNSPVTTLAWDPRGRLLISASPWDTVMMVWNVPREISYTLGRGGGGGVSLLQWSPDKTRLLAATPTSIFRVWETHHWTCEKWTQLSGRLQAACWSPDSQILLFCSVSEPAIFSLNFNNMKPGVAGTGGAQTAVKCGDVSTVTFDVDDEEVRVGGLIQDMAWDPRGERLAVLFQKTSDEDHADNLIALFNTRLQPVLELIPCGFIQSESGEEPQLISFQPNFDKGALLTICYKSGKVKFLPLFFISTQSLNEQSRPPLQAQSGWTHHNSLELYSVND</sequence>
<dbReference type="EMBL" id="JAIZAY010000018">
    <property type="protein sequence ID" value="KAJ8024715.1"/>
    <property type="molecule type" value="Genomic_DNA"/>
</dbReference>
<dbReference type="Gene3D" id="2.130.10.10">
    <property type="entry name" value="YVTN repeat-like/Quinoprotein amine dehydrogenase"/>
    <property type="match status" value="2"/>
</dbReference>
<comment type="caution">
    <text evidence="2">The sequence shown here is derived from an EMBL/GenBank/DDBJ whole genome shotgun (WGS) entry which is preliminary data.</text>
</comment>
<organism evidence="2 3">
    <name type="scientific">Holothuria leucospilota</name>
    <name type="common">Black long sea cucumber</name>
    <name type="synonym">Mertensiothuria leucospilota</name>
    <dbReference type="NCBI Taxonomy" id="206669"/>
    <lineage>
        <taxon>Eukaryota</taxon>
        <taxon>Metazoa</taxon>
        <taxon>Echinodermata</taxon>
        <taxon>Eleutherozoa</taxon>
        <taxon>Echinozoa</taxon>
        <taxon>Holothuroidea</taxon>
        <taxon>Aspidochirotacea</taxon>
        <taxon>Aspidochirotida</taxon>
        <taxon>Holothuriidae</taxon>
        <taxon>Holothuria</taxon>
    </lineage>
</organism>
<dbReference type="OrthoDB" id="411991at2759"/>
<reference evidence="2" key="1">
    <citation type="submission" date="2021-10" db="EMBL/GenBank/DDBJ databases">
        <title>Tropical sea cucumber genome reveals ecological adaptation and Cuvierian tubules defense mechanism.</title>
        <authorList>
            <person name="Chen T."/>
        </authorList>
    </citation>
    <scope>NUCLEOTIDE SEQUENCE</scope>
    <source>
        <strain evidence="2">Nanhai2018</strain>
        <tissue evidence="2">Muscle</tissue>
    </source>
</reference>
<dbReference type="AlphaFoldDB" id="A0A9Q0YLG5"/>
<gene>
    <name evidence="2" type="ORF">HOLleu_34704</name>
</gene>
<dbReference type="SUPFAM" id="SSF50978">
    <property type="entry name" value="WD40 repeat-like"/>
    <property type="match status" value="1"/>
</dbReference>
<evidence type="ECO:0000259" key="1">
    <source>
        <dbReference type="Pfam" id="PF25460"/>
    </source>
</evidence>
<evidence type="ECO:0000313" key="3">
    <source>
        <dbReference type="Proteomes" id="UP001152320"/>
    </source>
</evidence>
<dbReference type="Proteomes" id="UP001152320">
    <property type="component" value="Chromosome 18"/>
</dbReference>
<dbReference type="InterPro" id="IPR036322">
    <property type="entry name" value="WD40_repeat_dom_sf"/>
</dbReference>
<dbReference type="InterPro" id="IPR057403">
    <property type="entry name" value="Beta-prop_Aladin"/>
</dbReference>
<feature type="domain" description="Aladin seven-bladed propeller" evidence="1">
    <location>
        <begin position="139"/>
        <end position="485"/>
    </location>
</feature>
<dbReference type="Pfam" id="PF25460">
    <property type="entry name" value="Beta-prop_Aladin"/>
    <property type="match status" value="1"/>
</dbReference>
<evidence type="ECO:0000313" key="2">
    <source>
        <dbReference type="EMBL" id="KAJ8024715.1"/>
    </source>
</evidence>
<dbReference type="GO" id="GO:0005643">
    <property type="term" value="C:nuclear pore"/>
    <property type="evidence" value="ECO:0007669"/>
    <property type="project" value="TreeGrafter"/>
</dbReference>
<dbReference type="PANTHER" id="PTHR14494">
    <property type="entry name" value="ALADIN/ADRACALIN/AAAS"/>
    <property type="match status" value="1"/>
</dbReference>
<dbReference type="InterPro" id="IPR001680">
    <property type="entry name" value="WD40_rpt"/>
</dbReference>
<name>A0A9Q0YLG5_HOLLE</name>
<proteinExistence type="predicted"/>